<name>A0A653DI96_CALMS</name>
<evidence type="ECO:0000256" key="2">
    <source>
        <dbReference type="ARBA" id="ARBA00022771"/>
    </source>
</evidence>
<dbReference type="GO" id="GO:0031625">
    <property type="term" value="F:ubiquitin protein ligase binding"/>
    <property type="evidence" value="ECO:0007669"/>
    <property type="project" value="TreeGrafter"/>
</dbReference>
<dbReference type="SMART" id="SM00504">
    <property type="entry name" value="Ubox"/>
    <property type="match status" value="1"/>
</dbReference>
<dbReference type="OrthoDB" id="20295at2759"/>
<dbReference type="CDD" id="cd16660">
    <property type="entry name" value="RING-Ubox_RNF37"/>
    <property type="match status" value="1"/>
</dbReference>
<dbReference type="PANTHER" id="PTHR13492:SF2">
    <property type="entry name" value="RING FINGER PROTEIN 37"/>
    <property type="match status" value="1"/>
</dbReference>
<dbReference type="GO" id="GO:0000209">
    <property type="term" value="P:protein polyubiquitination"/>
    <property type="evidence" value="ECO:0007669"/>
    <property type="project" value="TreeGrafter"/>
</dbReference>
<accession>A0A653DI96</accession>
<dbReference type="PROSITE" id="PS00518">
    <property type="entry name" value="ZF_RING_1"/>
    <property type="match status" value="1"/>
</dbReference>
<dbReference type="EMBL" id="CAACVG010011883">
    <property type="protein sequence ID" value="VEN59077.1"/>
    <property type="molecule type" value="Genomic_DNA"/>
</dbReference>
<dbReference type="Pfam" id="PF04564">
    <property type="entry name" value="U-box"/>
    <property type="match status" value="1"/>
</dbReference>
<dbReference type="Proteomes" id="UP000410492">
    <property type="component" value="Unassembled WGS sequence"/>
</dbReference>
<protein>
    <recommendedName>
        <fullName evidence="4">U-box domain-containing protein</fullName>
    </recommendedName>
</protein>
<proteinExistence type="predicted"/>
<evidence type="ECO:0000256" key="1">
    <source>
        <dbReference type="ARBA" id="ARBA00022723"/>
    </source>
</evidence>
<dbReference type="InterPro" id="IPR017907">
    <property type="entry name" value="Znf_RING_CS"/>
</dbReference>
<dbReference type="InterPro" id="IPR003613">
    <property type="entry name" value="Ubox_domain"/>
</dbReference>
<evidence type="ECO:0000313" key="6">
    <source>
        <dbReference type="Proteomes" id="UP000410492"/>
    </source>
</evidence>
<dbReference type="InterPro" id="IPR013083">
    <property type="entry name" value="Znf_RING/FYVE/PHD"/>
</dbReference>
<evidence type="ECO:0000256" key="3">
    <source>
        <dbReference type="ARBA" id="ARBA00022833"/>
    </source>
</evidence>
<dbReference type="GO" id="GO:0008270">
    <property type="term" value="F:zinc ion binding"/>
    <property type="evidence" value="ECO:0007669"/>
    <property type="project" value="UniProtKB-KW"/>
</dbReference>
<dbReference type="AlphaFoldDB" id="A0A653DI96"/>
<reference evidence="5 6" key="1">
    <citation type="submission" date="2019-01" db="EMBL/GenBank/DDBJ databases">
        <authorList>
            <person name="Sayadi A."/>
        </authorList>
    </citation>
    <scope>NUCLEOTIDE SEQUENCE [LARGE SCALE GENOMIC DNA]</scope>
</reference>
<dbReference type="Gene3D" id="3.30.40.10">
    <property type="entry name" value="Zinc/RING finger domain, C3HC4 (zinc finger)"/>
    <property type="match status" value="1"/>
</dbReference>
<dbReference type="InterPro" id="IPR045696">
    <property type="entry name" value="Ubox5_N"/>
</dbReference>
<dbReference type="GO" id="GO:0005634">
    <property type="term" value="C:nucleus"/>
    <property type="evidence" value="ECO:0007669"/>
    <property type="project" value="TreeGrafter"/>
</dbReference>
<organism evidence="5 6">
    <name type="scientific">Callosobruchus maculatus</name>
    <name type="common">Southern cowpea weevil</name>
    <name type="synonym">Pulse bruchid</name>
    <dbReference type="NCBI Taxonomy" id="64391"/>
    <lineage>
        <taxon>Eukaryota</taxon>
        <taxon>Metazoa</taxon>
        <taxon>Ecdysozoa</taxon>
        <taxon>Arthropoda</taxon>
        <taxon>Hexapoda</taxon>
        <taxon>Insecta</taxon>
        <taxon>Pterygota</taxon>
        <taxon>Neoptera</taxon>
        <taxon>Endopterygota</taxon>
        <taxon>Coleoptera</taxon>
        <taxon>Polyphaga</taxon>
        <taxon>Cucujiformia</taxon>
        <taxon>Chrysomeloidea</taxon>
        <taxon>Chrysomelidae</taxon>
        <taxon>Bruchinae</taxon>
        <taxon>Bruchini</taxon>
        <taxon>Callosobruchus</taxon>
    </lineage>
</organism>
<dbReference type="GO" id="GO:0034450">
    <property type="term" value="F:ubiquitin-ubiquitin ligase activity"/>
    <property type="evidence" value="ECO:0007669"/>
    <property type="project" value="TreeGrafter"/>
</dbReference>
<keyword evidence="2" id="KW-0863">Zinc-finger</keyword>
<keyword evidence="3" id="KW-0862">Zinc</keyword>
<dbReference type="PANTHER" id="PTHR13492">
    <property type="entry name" value="RING FINGER PROTEIN 37"/>
    <property type="match status" value="1"/>
</dbReference>
<evidence type="ECO:0000259" key="4">
    <source>
        <dbReference type="PROSITE" id="PS51698"/>
    </source>
</evidence>
<gene>
    <name evidence="5" type="ORF">CALMAC_LOCUS17231</name>
</gene>
<keyword evidence="1" id="KW-0479">Metal-binding</keyword>
<sequence>MPFDNRNVVSTQMINFLDPKLCLKVNSTTPATDHYEAQNLVSGNYGEKSRGFIAYTIIRPPVEVDFQFICPVNIHYISINAVVGSHRSSGIEVFAKSGNSKYISICKAIFDEPGVIFCNSRKYTRSRLPPGVDKSYYVAFFKSDTFRNFLNADSIRVLIFRTHTRTNVPCLKSVEVWGVPARGCSLKTRETIEKLVGRTTPNTQSLLQCTSSNTNGDANETFIVPDEFKDDLTYEMMTVPMTLPSGKTVDQTTLEKHSQSEISLGRKPCDPFTGLKFDNKNKPVLNVGLKTRIDMFLLENSHRAEIFNLYRTTGGGQNAKVIQYSKRNCDCETSDAVDEAILKAKHNCNFISFSEDLVKINVCVNCKCEDKSLYKVPCGHLYCRNCILESSRSSKCQCGQTFSNSDVNKCYF</sequence>
<keyword evidence="6" id="KW-1185">Reference proteome</keyword>
<dbReference type="InterPro" id="IPR039925">
    <property type="entry name" value="RNF37_RING-Ubox"/>
</dbReference>
<feature type="domain" description="U-box" evidence="4">
    <location>
        <begin position="223"/>
        <end position="303"/>
    </location>
</feature>
<dbReference type="InterPro" id="IPR039847">
    <property type="entry name" value="Ubox5"/>
</dbReference>
<evidence type="ECO:0000313" key="5">
    <source>
        <dbReference type="EMBL" id="VEN59077.1"/>
    </source>
</evidence>
<dbReference type="SUPFAM" id="SSF57850">
    <property type="entry name" value="RING/U-box"/>
    <property type="match status" value="2"/>
</dbReference>
<dbReference type="Pfam" id="PF19318">
    <property type="entry name" value="DUF5918"/>
    <property type="match status" value="1"/>
</dbReference>
<dbReference type="PROSITE" id="PS51698">
    <property type="entry name" value="U_BOX"/>
    <property type="match status" value="1"/>
</dbReference>